<name>A0A1C5HLD3_9ACTN</name>
<dbReference type="EMBL" id="FMDN01000005">
    <property type="protein sequence ID" value="SCG46778.1"/>
    <property type="molecule type" value="Genomic_DNA"/>
</dbReference>
<dbReference type="Proteomes" id="UP000199408">
    <property type="component" value="Unassembled WGS sequence"/>
</dbReference>
<evidence type="ECO:0000313" key="2">
    <source>
        <dbReference type="Proteomes" id="UP000199408"/>
    </source>
</evidence>
<accession>A0A1C5HLD3</accession>
<proteinExistence type="predicted"/>
<organism evidence="1 2">
    <name type="scientific">Micromonospora halophytica</name>
    <dbReference type="NCBI Taxonomy" id="47864"/>
    <lineage>
        <taxon>Bacteria</taxon>
        <taxon>Bacillati</taxon>
        <taxon>Actinomycetota</taxon>
        <taxon>Actinomycetes</taxon>
        <taxon>Micromonosporales</taxon>
        <taxon>Micromonosporaceae</taxon>
        <taxon>Micromonospora</taxon>
    </lineage>
</organism>
<protein>
    <submittedName>
        <fullName evidence="1">Uncharacterized protein</fullName>
    </submittedName>
</protein>
<keyword evidence="2" id="KW-1185">Reference proteome</keyword>
<gene>
    <name evidence="1" type="ORF">GA0070560_10514</name>
</gene>
<sequence>MLPPATPHKKYAHDPASYAATPPAQLIKKFASHALVSRFCLTRSS</sequence>
<dbReference type="AlphaFoldDB" id="A0A1C5HLD3"/>
<evidence type="ECO:0000313" key="1">
    <source>
        <dbReference type="EMBL" id="SCG46778.1"/>
    </source>
</evidence>
<reference evidence="2" key="1">
    <citation type="submission" date="2016-06" db="EMBL/GenBank/DDBJ databases">
        <authorList>
            <person name="Varghese N."/>
        </authorList>
    </citation>
    <scope>NUCLEOTIDE SEQUENCE [LARGE SCALE GENOMIC DNA]</scope>
    <source>
        <strain evidence="2">DSM 43171</strain>
    </source>
</reference>